<reference evidence="2" key="2">
    <citation type="submission" date="2020-02" db="EMBL/GenBank/DDBJ databases">
        <title>Unexpected conservation and global transmission of agrobacterial virulence plasmids.</title>
        <authorList>
            <person name="Weisberg A.J."/>
            <person name="Davis E.W. II"/>
            <person name="Tabima J.R."/>
            <person name="Belcher M.S."/>
            <person name="Miller M."/>
            <person name="Kuo C.-H."/>
            <person name="Loper J.E."/>
            <person name="Grunwald N.J."/>
            <person name="Putnam M.L."/>
            <person name="Chang J.H."/>
        </authorList>
    </citation>
    <scope>NUCLEOTIDE SEQUENCE</scope>
    <source>
        <strain evidence="2">W2/73</strain>
        <plasmid evidence="2">pW2_73_4</plasmid>
    </source>
</reference>
<evidence type="ECO:0000313" key="1">
    <source>
        <dbReference type="EMBL" id="NTF39979.1"/>
    </source>
</evidence>
<name>A0AAE7RGM2_9HYPH</name>
<gene>
    <name evidence="1" type="ORF">G6L72_25185</name>
    <name evidence="2" type="ORF">G6M88_25615</name>
</gene>
<dbReference type="EMBL" id="JAAMCP010000017">
    <property type="protein sequence ID" value="NTF39979.1"/>
    <property type="molecule type" value="Genomic_DNA"/>
</dbReference>
<keyword evidence="2" id="KW-0614">Plasmid</keyword>
<evidence type="ECO:0000313" key="4">
    <source>
        <dbReference type="Proteomes" id="UP000822331"/>
    </source>
</evidence>
<dbReference type="EMBL" id="CP049211">
    <property type="protein sequence ID" value="QTG03829.1"/>
    <property type="molecule type" value="Genomic_DNA"/>
</dbReference>
<dbReference type="Proteomes" id="UP000822331">
    <property type="component" value="Unassembled WGS sequence"/>
</dbReference>
<dbReference type="RefSeq" id="WP_065700785.1">
    <property type="nucleotide sequence ID" value="NZ_CP049211.1"/>
</dbReference>
<evidence type="ECO:0000313" key="3">
    <source>
        <dbReference type="Proteomes" id="UP000663912"/>
    </source>
</evidence>
<dbReference type="Proteomes" id="UP000663912">
    <property type="component" value="Plasmid pW2_73_4"/>
</dbReference>
<dbReference type="KEGG" id="arui:G6M88_25615"/>
<evidence type="ECO:0008006" key="5">
    <source>
        <dbReference type="Google" id="ProtNLM"/>
    </source>
</evidence>
<sequence length="127" mass="14784">MSENSELVEDLVGAIINSDQIERQNWQTFSLVIAFQDERVSETYGYSYDVEGDWEAFSVRPRLVNAEAGSYRDWLKQENDKAVIKMLVQFNRASSKFNVDFEYENPARWSVTPSNLNEITKELHPQL</sequence>
<evidence type="ECO:0000313" key="2">
    <source>
        <dbReference type="EMBL" id="QTG03829.1"/>
    </source>
</evidence>
<dbReference type="AlphaFoldDB" id="A0AAE7RGM2"/>
<keyword evidence="4" id="KW-1185">Reference proteome</keyword>
<organism evidence="2 3">
    <name type="scientific">Agrobacterium rubi</name>
    <dbReference type="NCBI Taxonomy" id="28099"/>
    <lineage>
        <taxon>Bacteria</taxon>
        <taxon>Pseudomonadati</taxon>
        <taxon>Pseudomonadota</taxon>
        <taxon>Alphaproteobacteria</taxon>
        <taxon>Hyphomicrobiales</taxon>
        <taxon>Rhizobiaceae</taxon>
        <taxon>Rhizobium/Agrobacterium group</taxon>
        <taxon>Agrobacterium</taxon>
    </lineage>
</organism>
<accession>A0AAE7RGM2</accession>
<geneLocation type="plasmid" evidence="2 3">
    <name>pW2_73_4</name>
</geneLocation>
<reference evidence="1 4" key="1">
    <citation type="journal article" date="2020" name="Science">
        <title>Unexpected conservation and global transmission of agrobacterial virulence plasmids.</title>
        <authorList>
            <person name="Weisberg A.J."/>
            <person name="Davis E.W. 2nd"/>
            <person name="Tabima J."/>
            <person name="Belcher M.S."/>
            <person name="Miller M."/>
            <person name="Kuo C.H."/>
            <person name="Loper J.E."/>
            <person name="Grunwald N.J."/>
            <person name="Putnam M.L."/>
            <person name="Chang J.H."/>
        </authorList>
    </citation>
    <scope>NUCLEOTIDE SEQUENCE [LARGE SCALE GENOMIC DNA]</scope>
    <source>
        <strain evidence="1 4">A19/93</strain>
    </source>
</reference>
<protein>
    <recommendedName>
        <fullName evidence="5">DUF600 family protein</fullName>
    </recommendedName>
</protein>
<proteinExistence type="predicted"/>